<keyword evidence="3" id="KW-1185">Reference proteome</keyword>
<feature type="compositionally biased region" description="Basic and acidic residues" evidence="1">
    <location>
        <begin position="60"/>
        <end position="72"/>
    </location>
</feature>
<dbReference type="Gene3D" id="2.30.30.850">
    <property type="match status" value="1"/>
</dbReference>
<organism evidence="2 3">
    <name type="scientific">Takifugu flavidus</name>
    <name type="common">sansaifugu</name>
    <dbReference type="NCBI Taxonomy" id="433684"/>
    <lineage>
        <taxon>Eukaryota</taxon>
        <taxon>Metazoa</taxon>
        <taxon>Chordata</taxon>
        <taxon>Craniata</taxon>
        <taxon>Vertebrata</taxon>
        <taxon>Euteleostomi</taxon>
        <taxon>Actinopterygii</taxon>
        <taxon>Neopterygii</taxon>
        <taxon>Teleostei</taxon>
        <taxon>Neoteleostei</taxon>
        <taxon>Acanthomorphata</taxon>
        <taxon>Eupercaria</taxon>
        <taxon>Tetraodontiformes</taxon>
        <taxon>Tetradontoidea</taxon>
        <taxon>Tetraodontidae</taxon>
        <taxon>Takifugu</taxon>
    </lineage>
</organism>
<gene>
    <name evidence="2" type="ORF">D4764_0159450</name>
</gene>
<name>A0A5C6MJD9_9TELE</name>
<dbReference type="EMBL" id="RHFK02000126">
    <property type="protein sequence ID" value="TWW54695.1"/>
    <property type="molecule type" value="Genomic_DNA"/>
</dbReference>
<evidence type="ECO:0000256" key="1">
    <source>
        <dbReference type="SAM" id="MobiDB-lite"/>
    </source>
</evidence>
<feature type="compositionally biased region" description="Basic and acidic residues" evidence="1">
    <location>
        <begin position="1"/>
        <end position="18"/>
    </location>
</feature>
<accession>A0A5C6MJD9</accession>
<dbReference type="Proteomes" id="UP000324091">
    <property type="component" value="Unassembled WGS sequence"/>
</dbReference>
<dbReference type="AlphaFoldDB" id="A0A5C6MJD9"/>
<protein>
    <submittedName>
        <fullName evidence="2">Uncharacterized protein</fullName>
    </submittedName>
</protein>
<evidence type="ECO:0000313" key="3">
    <source>
        <dbReference type="Proteomes" id="UP000324091"/>
    </source>
</evidence>
<feature type="region of interest" description="Disordered" evidence="1">
    <location>
        <begin position="164"/>
        <end position="185"/>
    </location>
</feature>
<sequence>MSGDFKEKEDSIEALPREECEETSGDSYVSPADRCEPSRGPCLGSRDAQRTRVGGVSWQQREEAQQRLDEQRGTTVQPGDKVFVKVFRRKWFDERRQGPYEVAQSEVTPRAQPHPLENSVEYEAGGQENPEGPHQVEDVVAAVEPPSTGSHQNFLQELLRKSQWGKTKAELDPQPEVQPERRRADHNQKIKVCMSVCSLDLGERPRCMWT</sequence>
<proteinExistence type="predicted"/>
<evidence type="ECO:0000313" key="2">
    <source>
        <dbReference type="EMBL" id="TWW54695.1"/>
    </source>
</evidence>
<reference evidence="2 3" key="1">
    <citation type="submission" date="2019-04" db="EMBL/GenBank/DDBJ databases">
        <title>Chromosome genome assembly for Takifugu flavidus.</title>
        <authorList>
            <person name="Xiao S."/>
        </authorList>
    </citation>
    <scope>NUCLEOTIDE SEQUENCE [LARGE SCALE GENOMIC DNA]</scope>
    <source>
        <strain evidence="2">HTHZ2018</strain>
        <tissue evidence="2">Muscle</tissue>
    </source>
</reference>
<comment type="caution">
    <text evidence="2">The sequence shown here is derived from an EMBL/GenBank/DDBJ whole genome shotgun (WGS) entry which is preliminary data.</text>
</comment>
<feature type="region of interest" description="Disordered" evidence="1">
    <location>
        <begin position="1"/>
        <end position="79"/>
    </location>
</feature>